<gene>
    <name evidence="6" type="ORF">GCM10011386_38500</name>
</gene>
<keyword evidence="4" id="KW-0812">Transmembrane</keyword>
<dbReference type="SMART" id="SM00421">
    <property type="entry name" value="HTH_LUXR"/>
    <property type="match status" value="1"/>
</dbReference>
<keyword evidence="7" id="KW-1185">Reference proteome</keyword>
<dbReference type="PANTHER" id="PTHR44688:SF16">
    <property type="entry name" value="DNA-BINDING TRANSCRIPTIONAL ACTIVATOR DEVR_DOSR"/>
    <property type="match status" value="1"/>
</dbReference>
<keyword evidence="2" id="KW-0238">DNA-binding</keyword>
<accession>A0ABQ1MPW6</accession>
<keyword evidence="4" id="KW-0472">Membrane</keyword>
<dbReference type="InterPro" id="IPR000792">
    <property type="entry name" value="Tscrpt_reg_LuxR_C"/>
</dbReference>
<feature type="transmembrane region" description="Helical" evidence="4">
    <location>
        <begin position="172"/>
        <end position="192"/>
    </location>
</feature>
<dbReference type="InterPro" id="IPR036388">
    <property type="entry name" value="WH-like_DNA-bd_sf"/>
</dbReference>
<dbReference type="PRINTS" id="PR00038">
    <property type="entry name" value="HTHLUXR"/>
</dbReference>
<comment type="caution">
    <text evidence="6">The sequence shown here is derived from an EMBL/GenBank/DDBJ whole genome shotgun (WGS) entry which is preliminary data.</text>
</comment>
<sequence length="309" mass="35611">MTVPGTEMHIVTFTFILLESAMFFLQLALYLIRPSDRHRRWYLILLFLLILYNTTGGLFPDPDINLPVHVQNIIAYGTGFLTAAYFPYYFYRAFGLKLLRFHALYGVPLFLLLPYLLFFVIGYAMHQDLEYAIRYGVVVPFFYSLVLLWAILRAIRAAYRENRNGKRYTEEIMVYIAVAPWSAMTLIAYFDLGQLTEALFTNLGFLAITALFILKSVRRARKDYELLINLPTDGVGIAIFEENCRYYGLTKTEVGVSRFLCRGLRNKEIAAELFISPLTVKKHVENIYRKTGAGSRASLIHILSKPPIH</sequence>
<dbReference type="SUPFAM" id="SSF46894">
    <property type="entry name" value="C-terminal effector domain of the bipartite response regulators"/>
    <property type="match status" value="1"/>
</dbReference>
<protein>
    <recommendedName>
        <fullName evidence="5">HTH luxR-type domain-containing protein</fullName>
    </recommendedName>
</protein>
<reference evidence="7" key="1">
    <citation type="journal article" date="2019" name="Int. J. Syst. Evol. Microbiol.">
        <title>The Global Catalogue of Microorganisms (GCM) 10K type strain sequencing project: providing services to taxonomists for standard genome sequencing and annotation.</title>
        <authorList>
            <consortium name="The Broad Institute Genomics Platform"/>
            <consortium name="The Broad Institute Genome Sequencing Center for Infectious Disease"/>
            <person name="Wu L."/>
            <person name="Ma J."/>
        </authorList>
    </citation>
    <scope>NUCLEOTIDE SEQUENCE [LARGE SCALE GENOMIC DNA]</scope>
    <source>
        <strain evidence="7">CGMCC 1.15342</strain>
    </source>
</reference>
<evidence type="ECO:0000313" key="6">
    <source>
        <dbReference type="EMBL" id="GGC42550.1"/>
    </source>
</evidence>
<evidence type="ECO:0000256" key="4">
    <source>
        <dbReference type="SAM" id="Phobius"/>
    </source>
</evidence>
<feature type="transmembrane region" description="Helical" evidence="4">
    <location>
        <begin position="131"/>
        <end position="152"/>
    </location>
</feature>
<feature type="transmembrane region" description="Helical" evidence="4">
    <location>
        <begin position="12"/>
        <end position="32"/>
    </location>
</feature>
<evidence type="ECO:0000256" key="3">
    <source>
        <dbReference type="ARBA" id="ARBA00023163"/>
    </source>
</evidence>
<dbReference type="Pfam" id="PF00196">
    <property type="entry name" value="GerE"/>
    <property type="match status" value="1"/>
</dbReference>
<evidence type="ECO:0000313" key="7">
    <source>
        <dbReference type="Proteomes" id="UP000597338"/>
    </source>
</evidence>
<feature type="transmembrane region" description="Helical" evidence="4">
    <location>
        <begin position="198"/>
        <end position="214"/>
    </location>
</feature>
<dbReference type="PANTHER" id="PTHR44688">
    <property type="entry name" value="DNA-BINDING TRANSCRIPTIONAL ACTIVATOR DEVR_DOSR"/>
    <property type="match status" value="1"/>
</dbReference>
<proteinExistence type="predicted"/>
<dbReference type="InterPro" id="IPR016032">
    <property type="entry name" value="Sig_transdc_resp-reg_C-effctor"/>
</dbReference>
<feature type="transmembrane region" description="Helical" evidence="4">
    <location>
        <begin position="41"/>
        <end position="60"/>
    </location>
</feature>
<dbReference type="CDD" id="cd06170">
    <property type="entry name" value="LuxR_C_like"/>
    <property type="match status" value="1"/>
</dbReference>
<keyword evidence="1" id="KW-0805">Transcription regulation</keyword>
<dbReference type="PROSITE" id="PS00622">
    <property type="entry name" value="HTH_LUXR_1"/>
    <property type="match status" value="1"/>
</dbReference>
<dbReference type="Gene3D" id="1.10.10.10">
    <property type="entry name" value="Winged helix-like DNA-binding domain superfamily/Winged helix DNA-binding domain"/>
    <property type="match status" value="1"/>
</dbReference>
<evidence type="ECO:0000256" key="1">
    <source>
        <dbReference type="ARBA" id="ARBA00023015"/>
    </source>
</evidence>
<evidence type="ECO:0000259" key="5">
    <source>
        <dbReference type="PROSITE" id="PS50043"/>
    </source>
</evidence>
<evidence type="ECO:0000256" key="2">
    <source>
        <dbReference type="ARBA" id="ARBA00023125"/>
    </source>
</evidence>
<keyword evidence="3" id="KW-0804">Transcription</keyword>
<organism evidence="6 7">
    <name type="scientific">Parapedobacter defluvii</name>
    <dbReference type="NCBI Taxonomy" id="2045106"/>
    <lineage>
        <taxon>Bacteria</taxon>
        <taxon>Pseudomonadati</taxon>
        <taxon>Bacteroidota</taxon>
        <taxon>Sphingobacteriia</taxon>
        <taxon>Sphingobacteriales</taxon>
        <taxon>Sphingobacteriaceae</taxon>
        <taxon>Parapedobacter</taxon>
    </lineage>
</organism>
<feature type="transmembrane region" description="Helical" evidence="4">
    <location>
        <begin position="103"/>
        <end position="125"/>
    </location>
</feature>
<dbReference type="PROSITE" id="PS50043">
    <property type="entry name" value="HTH_LUXR_2"/>
    <property type="match status" value="1"/>
</dbReference>
<name>A0ABQ1MPW6_9SPHI</name>
<feature type="transmembrane region" description="Helical" evidence="4">
    <location>
        <begin position="72"/>
        <end position="91"/>
    </location>
</feature>
<feature type="domain" description="HTH luxR-type" evidence="5">
    <location>
        <begin position="242"/>
        <end position="307"/>
    </location>
</feature>
<dbReference type="EMBL" id="BMIK01000018">
    <property type="protein sequence ID" value="GGC42550.1"/>
    <property type="molecule type" value="Genomic_DNA"/>
</dbReference>
<dbReference type="Proteomes" id="UP000597338">
    <property type="component" value="Unassembled WGS sequence"/>
</dbReference>
<keyword evidence="4" id="KW-1133">Transmembrane helix</keyword>